<reference evidence="2" key="1">
    <citation type="journal article" date="2011" name="Science">
        <title>The plant cell wall-decomposing machinery underlies the functional diversity of forest fungi.</title>
        <authorList>
            <person name="Eastwood D.C."/>
            <person name="Floudas D."/>
            <person name="Binder M."/>
            <person name="Majcherczyk A."/>
            <person name="Schneider P."/>
            <person name="Aerts A."/>
            <person name="Asiegbu F.O."/>
            <person name="Baker S.E."/>
            <person name="Barry K."/>
            <person name="Bendiksby M."/>
            <person name="Blumentritt M."/>
            <person name="Coutinho P.M."/>
            <person name="Cullen D."/>
            <person name="de Vries R.P."/>
            <person name="Gathman A."/>
            <person name="Goodell B."/>
            <person name="Henrissat B."/>
            <person name="Ihrmark K."/>
            <person name="Kauserud H."/>
            <person name="Kohler A."/>
            <person name="LaButti K."/>
            <person name="Lapidus A."/>
            <person name="Lavin J.L."/>
            <person name="Lee Y.-H."/>
            <person name="Lindquist E."/>
            <person name="Lilly W."/>
            <person name="Lucas S."/>
            <person name="Morin E."/>
            <person name="Murat C."/>
            <person name="Oguiza J.A."/>
            <person name="Park J."/>
            <person name="Pisabarro A.G."/>
            <person name="Riley R."/>
            <person name="Rosling A."/>
            <person name="Salamov A."/>
            <person name="Schmidt O."/>
            <person name="Schmutz J."/>
            <person name="Skrede I."/>
            <person name="Stenlid J."/>
            <person name="Wiebenga A."/>
            <person name="Xie X."/>
            <person name="Kuees U."/>
            <person name="Hibbett D.S."/>
            <person name="Hoffmeister D."/>
            <person name="Hoegberg N."/>
            <person name="Martin F."/>
            <person name="Grigoriev I.V."/>
            <person name="Watkinson S.C."/>
        </authorList>
    </citation>
    <scope>NUCLEOTIDE SEQUENCE [LARGE SCALE GENOMIC DNA]</scope>
    <source>
        <strain evidence="2">S7.9</strain>
    </source>
</reference>
<dbReference type="Proteomes" id="UP000008064">
    <property type="component" value="Unassembled WGS sequence"/>
</dbReference>
<proteinExistence type="predicted"/>
<dbReference type="HOGENOM" id="CLU_025515_0_0_1"/>
<evidence type="ECO:0000313" key="2">
    <source>
        <dbReference type="Proteomes" id="UP000008064"/>
    </source>
</evidence>
<name>F8PAH8_SERL9</name>
<sequence>MLVLNADILHVLIAELLSNDDTEVRSSLSTLSRTSRVIRDSCLPYLFAEVKWPHQEMYDDISGLHFFPETLWSYFRIVHLDWPDEWSEPIRLRWGAYDKEGNYTPYHLEKLISAIPHMSRLQQFSMSCPFTPPPSIFGALGRCPTLTTFRVWETPLDIGMILLQPGSVQRVTLSPVDQALRIGDGPINPAFTEVIYYMRDWRRKYRTQLTDRRSKEVFACAGFLRHHSSNLTQLELSGDLCSFATLAANDWPNHPPKSQTFFHAECRKVTPGLLSVLDRMNKLQDLRLLFAQMKSEKFDLLTDEATPNEAALSKLATLHSFAASNACKLDGILSHMSSLSRLAILAIVDLPRWPIAPTQAEVEGLLGDLAGSGSRLTQLRLIVEDKLTPALCYMISTQCPHLETLEIERCGYHDGKSISTWQEFAESLSRLSRLRSLRICMQFPEYDEMDDFEPWHMVREECATFFAKELKSLKRVGFEYRKRAGTHRYQDAWLEYDIVRNDRDGTEKLFQLAPTWYPFPDAWEPSPLNALSF</sequence>
<protein>
    <recommendedName>
        <fullName evidence="3">F-box domain-containing protein</fullName>
    </recommendedName>
</protein>
<gene>
    <name evidence="1" type="ORF">SERLADRAFT_478159</name>
</gene>
<accession>F8PAH8</accession>
<dbReference type="GeneID" id="18821127"/>
<dbReference type="SUPFAM" id="SSF52047">
    <property type="entry name" value="RNI-like"/>
    <property type="match status" value="1"/>
</dbReference>
<evidence type="ECO:0000313" key="1">
    <source>
        <dbReference type="EMBL" id="EGO19817.1"/>
    </source>
</evidence>
<dbReference type="AlphaFoldDB" id="F8PAH8"/>
<organism evidence="2">
    <name type="scientific">Serpula lacrymans var. lacrymans (strain S7.9)</name>
    <name type="common">Dry rot fungus</name>
    <dbReference type="NCBI Taxonomy" id="578457"/>
    <lineage>
        <taxon>Eukaryota</taxon>
        <taxon>Fungi</taxon>
        <taxon>Dikarya</taxon>
        <taxon>Basidiomycota</taxon>
        <taxon>Agaricomycotina</taxon>
        <taxon>Agaricomycetes</taxon>
        <taxon>Agaricomycetidae</taxon>
        <taxon>Boletales</taxon>
        <taxon>Coniophorineae</taxon>
        <taxon>Serpulaceae</taxon>
        <taxon>Serpula</taxon>
    </lineage>
</organism>
<evidence type="ECO:0008006" key="3">
    <source>
        <dbReference type="Google" id="ProtNLM"/>
    </source>
</evidence>
<dbReference type="OrthoDB" id="2747524at2759"/>
<dbReference type="EMBL" id="GL945442">
    <property type="protein sequence ID" value="EGO19817.1"/>
    <property type="molecule type" value="Genomic_DNA"/>
</dbReference>
<dbReference type="Gene3D" id="3.80.10.10">
    <property type="entry name" value="Ribonuclease Inhibitor"/>
    <property type="match status" value="1"/>
</dbReference>
<dbReference type="KEGG" id="sla:SERLADRAFT_478159"/>
<dbReference type="InterPro" id="IPR032675">
    <property type="entry name" value="LRR_dom_sf"/>
</dbReference>
<dbReference type="RefSeq" id="XP_007323252.1">
    <property type="nucleotide sequence ID" value="XM_007323190.1"/>
</dbReference>